<comment type="caution">
    <text evidence="1">The sequence shown here is derived from an EMBL/GenBank/DDBJ whole genome shotgun (WGS) entry which is preliminary data.</text>
</comment>
<dbReference type="EMBL" id="MFZF01000019">
    <property type="protein sequence ID" value="OGK16216.1"/>
    <property type="molecule type" value="Genomic_DNA"/>
</dbReference>
<protein>
    <recommendedName>
        <fullName evidence="3">AbiEi antitoxin C-terminal domain-containing protein</fullName>
    </recommendedName>
</protein>
<proteinExistence type="predicted"/>
<dbReference type="AlphaFoldDB" id="A0A1F7GBF9"/>
<evidence type="ECO:0008006" key="3">
    <source>
        <dbReference type="Google" id="ProtNLM"/>
    </source>
</evidence>
<sequence length="177" mass="20518">MYKIDKLLKQDQKLFHTGDLALLWGITNKNTLYTAVKRYVQKGILIPIHKGFYAVVALDQINPSRIAIGFLHRFAYVSCETVLLKNNIIFQSPNYITLITDISKSFSVAGYEFKVRKMKDQYLHNDFAVHNINGVLTANLERSVADMLYFNPHYHFDNRAGIDWKKVKQIQKEVGYT</sequence>
<accession>A0A1F7GBF9</accession>
<evidence type="ECO:0000313" key="1">
    <source>
        <dbReference type="EMBL" id="OGK16216.1"/>
    </source>
</evidence>
<name>A0A1F7GBF9_9BACT</name>
<reference evidence="1 2" key="1">
    <citation type="journal article" date="2016" name="Nat. Commun.">
        <title>Thousands of microbial genomes shed light on interconnected biogeochemical processes in an aquifer system.</title>
        <authorList>
            <person name="Anantharaman K."/>
            <person name="Brown C.T."/>
            <person name="Hug L.A."/>
            <person name="Sharon I."/>
            <person name="Castelle C.J."/>
            <person name="Probst A.J."/>
            <person name="Thomas B.C."/>
            <person name="Singh A."/>
            <person name="Wilkins M.J."/>
            <person name="Karaoz U."/>
            <person name="Brodie E.L."/>
            <person name="Williams K.H."/>
            <person name="Hubbard S.S."/>
            <person name="Banfield J.F."/>
        </authorList>
    </citation>
    <scope>NUCLEOTIDE SEQUENCE [LARGE SCALE GENOMIC DNA]</scope>
</reference>
<gene>
    <name evidence="1" type="ORF">A2690_03180</name>
</gene>
<organism evidence="1 2">
    <name type="scientific">Candidatus Roizmanbacteria bacterium RIFCSPHIGHO2_01_FULL_39_12b</name>
    <dbReference type="NCBI Taxonomy" id="1802030"/>
    <lineage>
        <taxon>Bacteria</taxon>
        <taxon>Candidatus Roizmaniibacteriota</taxon>
    </lineage>
</organism>
<evidence type="ECO:0000313" key="2">
    <source>
        <dbReference type="Proteomes" id="UP000178372"/>
    </source>
</evidence>
<dbReference type="Proteomes" id="UP000178372">
    <property type="component" value="Unassembled WGS sequence"/>
</dbReference>